<accession>A0A1Y2I7Z2</accession>
<evidence type="ECO:0000313" key="3">
    <source>
        <dbReference type="Proteomes" id="UP000193067"/>
    </source>
</evidence>
<dbReference type="OrthoDB" id="2754335at2759"/>
<keyword evidence="3" id="KW-1185">Reference proteome</keyword>
<dbReference type="AlphaFoldDB" id="A0A1Y2I7Z2"/>
<dbReference type="EMBL" id="KZ084166">
    <property type="protein sequence ID" value="OSC96773.1"/>
    <property type="molecule type" value="Genomic_DNA"/>
</dbReference>
<feature type="region of interest" description="Disordered" evidence="1">
    <location>
        <begin position="241"/>
        <end position="265"/>
    </location>
</feature>
<protein>
    <submittedName>
        <fullName evidence="2">Uncharacterized protein</fullName>
    </submittedName>
</protein>
<evidence type="ECO:0000313" key="2">
    <source>
        <dbReference type="EMBL" id="OSC96773.1"/>
    </source>
</evidence>
<gene>
    <name evidence="2" type="ORF">PYCCODRAFT_1428890</name>
</gene>
<name>A0A1Y2I7Z2_TRAC3</name>
<proteinExistence type="predicted"/>
<evidence type="ECO:0000256" key="1">
    <source>
        <dbReference type="SAM" id="MobiDB-lite"/>
    </source>
</evidence>
<reference evidence="2 3" key="1">
    <citation type="journal article" date="2015" name="Biotechnol. Biofuels">
        <title>Enhanced degradation of softwood versus hardwood by the white-rot fungus Pycnoporus coccineus.</title>
        <authorList>
            <person name="Couturier M."/>
            <person name="Navarro D."/>
            <person name="Chevret D."/>
            <person name="Henrissat B."/>
            <person name="Piumi F."/>
            <person name="Ruiz-Duenas F.J."/>
            <person name="Martinez A.T."/>
            <person name="Grigoriev I.V."/>
            <person name="Riley R."/>
            <person name="Lipzen A."/>
            <person name="Berrin J.G."/>
            <person name="Master E.R."/>
            <person name="Rosso M.N."/>
        </authorList>
    </citation>
    <scope>NUCLEOTIDE SEQUENCE [LARGE SCALE GENOMIC DNA]</scope>
    <source>
        <strain evidence="2 3">BRFM310</strain>
    </source>
</reference>
<sequence>MSSRVKVCADCQKPSTISYVPEHPLEHCSDGDIFAIFEKTSTPIYLLLTGNPPPSRGTMVSDLSWGTVGWAKHLRAQAAKSEMEEKEVGRPAVILRRYRARRGQPVELQVCMMATFSRAGTVASLPRVLQHFCIPIYPHAEIRPDGVHAHITPSWPLANTWLIALPITCKMDQIERRWEDNRPGCPPGSSFRLIQDELGKIESLCRTRLTSWEVLCAQDATLKENSLKEYKYHLTRAVERRKAETESGPQPGSAPPAVDQSRRRSYAQIVQGLKQPTKESSPSIKSTQSKARSILNNTIIKAGKRLFSSSKKDLTRCHLLKGNMVHSDCLNTRLVELDAYLEQQNLQVNNPDSDSSG</sequence>
<organism evidence="2 3">
    <name type="scientific">Trametes coccinea (strain BRFM310)</name>
    <name type="common">Pycnoporus coccineus</name>
    <dbReference type="NCBI Taxonomy" id="1353009"/>
    <lineage>
        <taxon>Eukaryota</taxon>
        <taxon>Fungi</taxon>
        <taxon>Dikarya</taxon>
        <taxon>Basidiomycota</taxon>
        <taxon>Agaricomycotina</taxon>
        <taxon>Agaricomycetes</taxon>
        <taxon>Polyporales</taxon>
        <taxon>Polyporaceae</taxon>
        <taxon>Trametes</taxon>
    </lineage>
</organism>
<dbReference type="Proteomes" id="UP000193067">
    <property type="component" value="Unassembled WGS sequence"/>
</dbReference>